<dbReference type="PANTHER" id="PTHR33116:SF86">
    <property type="entry name" value="REVERSE TRANSCRIPTASE DOMAIN-CONTAINING PROTEIN"/>
    <property type="match status" value="1"/>
</dbReference>
<reference evidence="1 2" key="1">
    <citation type="submission" date="2024-11" db="EMBL/GenBank/DDBJ databases">
        <title>A near-complete genome assembly of Cinchona calisaya.</title>
        <authorList>
            <person name="Lian D.C."/>
            <person name="Zhao X.W."/>
            <person name="Wei L."/>
        </authorList>
    </citation>
    <scope>NUCLEOTIDE SEQUENCE [LARGE SCALE GENOMIC DNA]</scope>
    <source>
        <tissue evidence="1">Nenye</tissue>
    </source>
</reference>
<name>A0ABD3AUN3_9GENT</name>
<evidence type="ECO:0008006" key="3">
    <source>
        <dbReference type="Google" id="ProtNLM"/>
    </source>
</evidence>
<dbReference type="EMBL" id="JBJUIK010000002">
    <property type="protein sequence ID" value="KAL3534937.1"/>
    <property type="molecule type" value="Genomic_DNA"/>
</dbReference>
<keyword evidence="2" id="KW-1185">Reference proteome</keyword>
<gene>
    <name evidence="1" type="ORF">ACH5RR_003398</name>
</gene>
<evidence type="ECO:0000313" key="2">
    <source>
        <dbReference type="Proteomes" id="UP001630127"/>
    </source>
</evidence>
<evidence type="ECO:0000313" key="1">
    <source>
        <dbReference type="EMBL" id="KAL3534937.1"/>
    </source>
</evidence>
<dbReference type="Proteomes" id="UP001630127">
    <property type="component" value="Unassembled WGS sequence"/>
</dbReference>
<dbReference type="AlphaFoldDB" id="A0ABD3AUN3"/>
<dbReference type="PANTHER" id="PTHR33116">
    <property type="entry name" value="REVERSE TRANSCRIPTASE ZINC-BINDING DOMAIN-CONTAINING PROTEIN-RELATED-RELATED"/>
    <property type="match status" value="1"/>
</dbReference>
<organism evidence="1 2">
    <name type="scientific">Cinchona calisaya</name>
    <dbReference type="NCBI Taxonomy" id="153742"/>
    <lineage>
        <taxon>Eukaryota</taxon>
        <taxon>Viridiplantae</taxon>
        <taxon>Streptophyta</taxon>
        <taxon>Embryophyta</taxon>
        <taxon>Tracheophyta</taxon>
        <taxon>Spermatophyta</taxon>
        <taxon>Magnoliopsida</taxon>
        <taxon>eudicotyledons</taxon>
        <taxon>Gunneridae</taxon>
        <taxon>Pentapetalae</taxon>
        <taxon>asterids</taxon>
        <taxon>lamiids</taxon>
        <taxon>Gentianales</taxon>
        <taxon>Rubiaceae</taxon>
        <taxon>Cinchonoideae</taxon>
        <taxon>Cinchoneae</taxon>
        <taxon>Cinchona</taxon>
    </lineage>
</organism>
<accession>A0ABD3AUN3</accession>
<protein>
    <recommendedName>
        <fullName evidence="3">Reverse transcriptase</fullName>
    </recommendedName>
</protein>
<comment type="caution">
    <text evidence="1">The sequence shown here is derived from an EMBL/GenBank/DDBJ whole genome shotgun (WGS) entry which is preliminary data.</text>
</comment>
<sequence length="132" mass="14980">MKILDCYGRASGQMVNTNKCSVFFSKNTSSDQVKKVMDQLGDMKVVKQSKCLGLPIVMRRSKCQILSYIKDKVDRRMQNWKGKFLSQEGKEVLLKLVILSIPKYTVACFKIQKNICKAISSRMAGFSWGNGK</sequence>
<proteinExistence type="predicted"/>